<organism evidence="3 4">
    <name type="scientific">Micavibrio aeruginosavorus</name>
    <dbReference type="NCBI Taxonomy" id="349221"/>
    <lineage>
        <taxon>Bacteria</taxon>
        <taxon>Pseudomonadati</taxon>
        <taxon>Bdellovibrionota</taxon>
        <taxon>Bdellovibrionia</taxon>
        <taxon>Bdellovibrionales</taxon>
        <taxon>Pseudobdellovibrionaceae</taxon>
        <taxon>Micavibrio</taxon>
    </lineage>
</organism>
<accession>A0A2W5FKK6</accession>
<feature type="region of interest" description="Disordered" evidence="1">
    <location>
        <begin position="720"/>
        <end position="739"/>
    </location>
</feature>
<name>A0A2W5FKK6_9BACT</name>
<dbReference type="InterPro" id="IPR011992">
    <property type="entry name" value="EF-hand-dom_pair"/>
</dbReference>
<feature type="region of interest" description="Disordered" evidence="1">
    <location>
        <begin position="1"/>
        <end position="58"/>
    </location>
</feature>
<reference evidence="3 4" key="1">
    <citation type="submission" date="2017-08" db="EMBL/GenBank/DDBJ databases">
        <title>Infants hospitalized years apart are colonized by the same room-sourced microbial strains.</title>
        <authorList>
            <person name="Brooks B."/>
            <person name="Olm M.R."/>
            <person name="Firek B.A."/>
            <person name="Baker R."/>
            <person name="Thomas B.C."/>
            <person name="Morowitz M.J."/>
            <person name="Banfield J.F."/>
        </authorList>
    </citation>
    <scope>NUCLEOTIDE SEQUENCE [LARGE SCALE GENOMIC DNA]</scope>
    <source>
        <strain evidence="3">S2_006_000_R2_64</strain>
    </source>
</reference>
<dbReference type="Pfam" id="PF13202">
    <property type="entry name" value="EF-hand_5"/>
    <property type="match status" value="2"/>
</dbReference>
<protein>
    <recommendedName>
        <fullName evidence="2">EF-hand domain-containing protein</fullName>
    </recommendedName>
</protein>
<dbReference type="GO" id="GO:0005509">
    <property type="term" value="F:calcium ion binding"/>
    <property type="evidence" value="ECO:0007669"/>
    <property type="project" value="InterPro"/>
</dbReference>
<dbReference type="Proteomes" id="UP000249739">
    <property type="component" value="Unassembled WGS sequence"/>
</dbReference>
<evidence type="ECO:0000259" key="2">
    <source>
        <dbReference type="PROSITE" id="PS50222"/>
    </source>
</evidence>
<dbReference type="PROSITE" id="PS50222">
    <property type="entry name" value="EF_HAND_2"/>
    <property type="match status" value="1"/>
</dbReference>
<evidence type="ECO:0000256" key="1">
    <source>
        <dbReference type="SAM" id="MobiDB-lite"/>
    </source>
</evidence>
<feature type="region of interest" description="Disordered" evidence="1">
    <location>
        <begin position="862"/>
        <end position="883"/>
    </location>
</feature>
<dbReference type="InterPro" id="IPR018247">
    <property type="entry name" value="EF_Hand_1_Ca_BS"/>
</dbReference>
<proteinExistence type="predicted"/>
<dbReference type="SUPFAM" id="SSF47473">
    <property type="entry name" value="EF-hand"/>
    <property type="match status" value="1"/>
</dbReference>
<dbReference type="AlphaFoldDB" id="A0A2W5FKK6"/>
<dbReference type="InterPro" id="IPR002048">
    <property type="entry name" value="EF_hand_dom"/>
</dbReference>
<comment type="caution">
    <text evidence="3">The sequence shown here is derived from an EMBL/GenBank/DDBJ whole genome shotgun (WGS) entry which is preliminary data.</text>
</comment>
<dbReference type="Gene3D" id="1.10.238.10">
    <property type="entry name" value="EF-hand"/>
    <property type="match status" value="1"/>
</dbReference>
<dbReference type="PROSITE" id="PS00018">
    <property type="entry name" value="EF_HAND_1"/>
    <property type="match status" value="2"/>
</dbReference>
<sequence>MTNSHNRPAQIPVDWDNIASSFQSAIPEDWDKPVSPAPPPVQNVQRPGSARGLDGSAEEVSNWRNSDLTLRDASQSHVDLWFGQGSTAHPHDMIHVIYGMAIDGLSGGHHYQGDGRAEAFVTAIQGALYSPEAAVTDPAHLATEQGFIDQVKERARMFEDGENLGNTLSWIMGKKTGQTIEAQRIASGFEPNNVIEAAKKMGIQVTREWPSPDWKVETPEGKIYSYNAANPELSIFPNGSNGVENFERFAIPSDNEIRDVFNRVKPVIDDLQPQIREAEARTGAGVSDNDAKILENLRARDIAERMNGVAAPLDIHARREAQPRVGAQPEMVPQPSQQQQFMHQPSQAQIEVQERQRRFQEARAEWERPAQSDFASRYAEEFNRLASGEFLRDIPSLAVEAPTAGRLKTAFTAAAEHGSKGAVMGMSAYGIATKLGGIDENFSADNKAGGERAAYAKASVLADMGGFGADAIESGAHVLTNRAAQVAANLENPSTINAVGKMAGILESGGGKLLVAGAKRAAMPLALAAGGFEVAAAIKARDPERAAGAVGGTFGGLVAGAGMGALGGSVAGPPGAVVGGIVGGVAGAIVGEKVAKEVGTNAMAGIMGEKPPEGKETTSYKVGRTLRDGVKPSVDFVKKHPIVLATGPLLPVVAGVGAALESKTGKTVIRETRQAFDNVVAGGVDMFRSARNGIAGFFTGKEDPRKDPPDRLAGAAAEMSKNQSWVRHADRNGDGKVSSAEIRRSMAGHGQRESGADKNHDGRISTKEVTQFLNEGIAAERREIAIDRRGLDRMSADQLRKAIHDDNILPDTVKIGGKQMDITTALKNPEYLDKVADRFEAMHVRGDHDYSKQVAMLRELQERQSGHTTPTQVGPSLAAQLGR</sequence>
<gene>
    <name evidence="3" type="ORF">DI586_06540</name>
</gene>
<dbReference type="EMBL" id="QFOT01000064">
    <property type="protein sequence ID" value="PZP55533.1"/>
    <property type="molecule type" value="Genomic_DNA"/>
</dbReference>
<feature type="domain" description="EF-hand" evidence="2">
    <location>
        <begin position="717"/>
        <end position="752"/>
    </location>
</feature>
<evidence type="ECO:0000313" key="4">
    <source>
        <dbReference type="Proteomes" id="UP000249739"/>
    </source>
</evidence>
<evidence type="ECO:0000313" key="3">
    <source>
        <dbReference type="EMBL" id="PZP55533.1"/>
    </source>
</evidence>